<name>A0ACB6RSZ0_9PLEO</name>
<protein>
    <submittedName>
        <fullName evidence="1">Uncharacterized protein</fullName>
    </submittedName>
</protein>
<sequence>MRPIRWIGFTALCAFNSYERYRAPASIAEVIDSSLTVYFLTLTRLFWPSVSPKPPDHNVLSMGRNFFVLEQNVHERAGCYRDGGKPLSAAQVLGQPSRSLAGINIESSGGPAPCSIVAGTPSKRLGMDTTACSCIVYSVQHIMTSPATVNCDLQFM</sequence>
<gene>
    <name evidence="1" type="ORF">BU25DRAFT_128066</name>
</gene>
<accession>A0ACB6RSZ0</accession>
<organism evidence="1 2">
    <name type="scientific">Macroventuria anomochaeta</name>
    <dbReference type="NCBI Taxonomy" id="301207"/>
    <lineage>
        <taxon>Eukaryota</taxon>
        <taxon>Fungi</taxon>
        <taxon>Dikarya</taxon>
        <taxon>Ascomycota</taxon>
        <taxon>Pezizomycotina</taxon>
        <taxon>Dothideomycetes</taxon>
        <taxon>Pleosporomycetidae</taxon>
        <taxon>Pleosporales</taxon>
        <taxon>Pleosporineae</taxon>
        <taxon>Didymellaceae</taxon>
        <taxon>Macroventuria</taxon>
    </lineage>
</organism>
<evidence type="ECO:0000313" key="2">
    <source>
        <dbReference type="Proteomes" id="UP000799754"/>
    </source>
</evidence>
<dbReference type="Proteomes" id="UP000799754">
    <property type="component" value="Unassembled WGS sequence"/>
</dbReference>
<proteinExistence type="predicted"/>
<evidence type="ECO:0000313" key="1">
    <source>
        <dbReference type="EMBL" id="KAF2624889.1"/>
    </source>
</evidence>
<reference evidence="1" key="1">
    <citation type="journal article" date="2020" name="Stud. Mycol.">
        <title>101 Dothideomycetes genomes: a test case for predicting lifestyles and emergence of pathogens.</title>
        <authorList>
            <person name="Haridas S."/>
            <person name="Albert R."/>
            <person name="Binder M."/>
            <person name="Bloem J."/>
            <person name="Labutti K."/>
            <person name="Salamov A."/>
            <person name="Andreopoulos B."/>
            <person name="Baker S."/>
            <person name="Barry K."/>
            <person name="Bills G."/>
            <person name="Bluhm B."/>
            <person name="Cannon C."/>
            <person name="Castanera R."/>
            <person name="Culley D."/>
            <person name="Daum C."/>
            <person name="Ezra D."/>
            <person name="Gonzalez J."/>
            <person name="Henrissat B."/>
            <person name="Kuo A."/>
            <person name="Liang C."/>
            <person name="Lipzen A."/>
            <person name="Lutzoni F."/>
            <person name="Magnuson J."/>
            <person name="Mondo S."/>
            <person name="Nolan M."/>
            <person name="Ohm R."/>
            <person name="Pangilinan J."/>
            <person name="Park H.-J."/>
            <person name="Ramirez L."/>
            <person name="Alfaro M."/>
            <person name="Sun H."/>
            <person name="Tritt A."/>
            <person name="Yoshinaga Y."/>
            <person name="Zwiers L.-H."/>
            <person name="Turgeon B."/>
            <person name="Goodwin S."/>
            <person name="Spatafora J."/>
            <person name="Crous P."/>
            <person name="Grigoriev I."/>
        </authorList>
    </citation>
    <scope>NUCLEOTIDE SEQUENCE</scope>
    <source>
        <strain evidence="1">CBS 525.71</strain>
    </source>
</reference>
<keyword evidence="2" id="KW-1185">Reference proteome</keyword>
<dbReference type="EMBL" id="MU006728">
    <property type="protein sequence ID" value="KAF2624889.1"/>
    <property type="molecule type" value="Genomic_DNA"/>
</dbReference>
<comment type="caution">
    <text evidence="1">The sequence shown here is derived from an EMBL/GenBank/DDBJ whole genome shotgun (WGS) entry which is preliminary data.</text>
</comment>